<dbReference type="GO" id="GO:0004364">
    <property type="term" value="F:glutathione transferase activity"/>
    <property type="evidence" value="ECO:0007669"/>
    <property type="project" value="InterPro"/>
</dbReference>
<proteinExistence type="predicted"/>
<reference evidence="5" key="1">
    <citation type="submission" date="2011-12" db="EMBL/GenBank/DDBJ databases">
        <title>The Crithidia mellificae genome.</title>
        <authorList>
            <person name="Runckel C."/>
            <person name="Flenniken M."/>
            <person name="Ruby J.G."/>
            <person name="DeRisi J."/>
        </authorList>
    </citation>
    <scope>NUCLEOTIDE SEQUENCE</scope>
    <source>
        <strain evidence="5">SF</strain>
    </source>
</reference>
<dbReference type="SFLD" id="SFLDG01148">
    <property type="entry name" value="Xi_(cytGST)"/>
    <property type="match status" value="1"/>
</dbReference>
<dbReference type="AlphaFoldDB" id="V9LTS0"/>
<feature type="binding site" evidence="2">
    <location>
        <begin position="135"/>
        <end position="138"/>
    </location>
    <ligand>
        <name>glutathione</name>
        <dbReference type="ChEBI" id="CHEBI:57925"/>
    </ligand>
</feature>
<dbReference type="CDD" id="cd03190">
    <property type="entry name" value="GST_C_Omega_like"/>
    <property type="match status" value="1"/>
</dbReference>
<name>V9LTS0_CRIME</name>
<evidence type="ECO:0000256" key="3">
    <source>
        <dbReference type="PIRSR" id="PIRSR015753-3"/>
    </source>
</evidence>
<feature type="active site" description="Nucleophile" evidence="1">
    <location>
        <position position="56"/>
    </location>
</feature>
<dbReference type="Gene3D" id="3.40.30.10">
    <property type="entry name" value="Glutaredoxin"/>
    <property type="match status" value="1"/>
</dbReference>
<feature type="binding site" evidence="2">
    <location>
        <position position="97"/>
    </location>
    <ligand>
        <name>glutathione</name>
        <dbReference type="ChEBI" id="CHEBI:57925"/>
    </ligand>
</feature>
<sequence length="339" mass="38192">MVSTMSDPVCGKSTLQDVDDKGAFKRKPTAFRNKIERGGPFPPAKGRYILYVSYACPWASRCLAYRVAKGLEDVVELAVTSPVWAKTKPGVDDHEGWVFDPSYPGATPDPLGLFKTVRDIYDLSMQNSGHVFETRYTVPILFDRETKTIVNNESSEIIRIFNSAFDEFAAHPEVDLSPAALLPAIDAMNERTYEPLCNGVYKCGFAHSQAAYDEAVEGVFLTIDELEELLGHQRYLTGNTVTEADVRVFCCLVRFDEVYAVHFKCNRRLIRECPNLLEWLRDVYQTLGLAPTVHMKHIKDHYYRSHGSINPYHVVPVGSDFVEKLEVPHSRALVFASSS</sequence>
<dbReference type="PIRSF" id="PIRSF015753">
    <property type="entry name" value="GST"/>
    <property type="match status" value="1"/>
</dbReference>
<dbReference type="InterPro" id="IPR016639">
    <property type="entry name" value="GST_Omega/GSH"/>
</dbReference>
<dbReference type="Gene3D" id="1.20.1050.10">
    <property type="match status" value="1"/>
</dbReference>
<dbReference type="InterPro" id="IPR040079">
    <property type="entry name" value="Glutathione_S-Trfase"/>
</dbReference>
<evidence type="ECO:0000256" key="1">
    <source>
        <dbReference type="PIRSR" id="PIRSR015753-1"/>
    </source>
</evidence>
<feature type="site" description="Lowers pKa of active site Cys" evidence="3">
    <location>
        <position position="302"/>
    </location>
</feature>
<dbReference type="PANTHER" id="PTHR32419">
    <property type="entry name" value="GLUTATHIONYL-HYDROQUINONE REDUCTASE"/>
    <property type="match status" value="1"/>
</dbReference>
<dbReference type="PANTHER" id="PTHR32419:SF6">
    <property type="entry name" value="GLUTATHIONE S-TRANSFERASE OMEGA-LIKE 1-RELATED"/>
    <property type="match status" value="1"/>
</dbReference>
<dbReference type="SFLD" id="SFLDS00019">
    <property type="entry name" value="Glutathione_Transferase_(cytos"/>
    <property type="match status" value="1"/>
</dbReference>
<dbReference type="Pfam" id="PF13409">
    <property type="entry name" value="GST_N_2"/>
    <property type="match status" value="1"/>
</dbReference>
<dbReference type="GO" id="GO:0005737">
    <property type="term" value="C:cytoplasm"/>
    <property type="evidence" value="ECO:0007669"/>
    <property type="project" value="TreeGrafter"/>
</dbReference>
<dbReference type="InterPro" id="IPR004045">
    <property type="entry name" value="Glutathione_S-Trfase_N"/>
</dbReference>
<evidence type="ECO:0000259" key="4">
    <source>
        <dbReference type="Pfam" id="PF13409"/>
    </source>
</evidence>
<feature type="domain" description="GST N-terminal" evidence="4">
    <location>
        <begin position="55"/>
        <end position="163"/>
    </location>
</feature>
<dbReference type="InterPro" id="IPR036282">
    <property type="entry name" value="Glutathione-S-Trfase_C_sf"/>
</dbReference>
<dbReference type="SUPFAM" id="SSF47616">
    <property type="entry name" value="GST C-terminal domain-like"/>
    <property type="match status" value="1"/>
</dbReference>
<protein>
    <submittedName>
        <fullName evidence="5">Intracellular chlorid channel-like protein</fullName>
    </submittedName>
</protein>
<evidence type="ECO:0000256" key="2">
    <source>
        <dbReference type="PIRSR" id="PIRSR015753-2"/>
    </source>
</evidence>
<feature type="site" description="Lowers pKa of active site Cys" evidence="3">
    <location>
        <position position="259"/>
    </location>
</feature>
<dbReference type="Pfam" id="PF13410">
    <property type="entry name" value="GST_C_2"/>
    <property type="match status" value="1"/>
</dbReference>
<dbReference type="SFLD" id="SFLDG01206">
    <property type="entry name" value="Xi.1"/>
    <property type="match status" value="1"/>
</dbReference>
<feature type="active site" description="Proton donor/acceptor" evidence="1">
    <location>
        <position position="201"/>
    </location>
</feature>
<dbReference type="SUPFAM" id="SSF52833">
    <property type="entry name" value="Thioredoxin-like"/>
    <property type="match status" value="1"/>
</dbReference>
<dbReference type="InterPro" id="IPR047047">
    <property type="entry name" value="GST_Omega-like_C"/>
</dbReference>
<accession>V9LTS0</accession>
<organism evidence="5">
    <name type="scientific">Crithidia mellificae</name>
    <dbReference type="NCBI Taxonomy" id="796356"/>
    <lineage>
        <taxon>Eukaryota</taxon>
        <taxon>Discoba</taxon>
        <taxon>Euglenozoa</taxon>
        <taxon>Kinetoplastea</taxon>
        <taxon>Metakinetoplastina</taxon>
        <taxon>Trypanosomatida</taxon>
        <taxon>Trypanosomatidae</taxon>
        <taxon>Leishmaniinae</taxon>
        <taxon>Crithidia</taxon>
    </lineage>
</organism>
<dbReference type="EMBL" id="JQ247780">
    <property type="protein sequence ID" value="AFU73938.1"/>
    <property type="molecule type" value="Genomic_DNA"/>
</dbReference>
<evidence type="ECO:0000313" key="5">
    <source>
        <dbReference type="EMBL" id="AFU73938.1"/>
    </source>
</evidence>
<feature type="binding site" evidence="2">
    <location>
        <begin position="153"/>
        <end position="154"/>
    </location>
    <ligand>
        <name>glutathione</name>
        <dbReference type="ChEBI" id="CHEBI:57925"/>
    </ligand>
</feature>
<dbReference type="InterPro" id="IPR036249">
    <property type="entry name" value="Thioredoxin-like_sf"/>
</dbReference>